<name>A0ABW6IF34_9CYAN</name>
<accession>A0ABW6IF34</accession>
<keyword evidence="1" id="KW-0472">Membrane</keyword>
<keyword evidence="1" id="KW-0812">Transmembrane</keyword>
<evidence type="ECO:0000313" key="2">
    <source>
        <dbReference type="EMBL" id="MFE4106771.1"/>
    </source>
</evidence>
<gene>
    <name evidence="2" type="ORF">ACFVKH_10820</name>
</gene>
<dbReference type="Proteomes" id="UP001600165">
    <property type="component" value="Unassembled WGS sequence"/>
</dbReference>
<evidence type="ECO:0000256" key="1">
    <source>
        <dbReference type="SAM" id="Phobius"/>
    </source>
</evidence>
<sequence>MKSLLGNQGISGASRMGMKVWQLGGLGIGLVGAIAIGCTGAASTSEQPPMPTQNVAEGLVVAAGGSSQSTAATEPFKQTTQAGPVEFAVCYESADWQRPEAAVQFKQLEDMPRYGSALYEEPLQSIFQKFWTHQVFTFTTYGLSARMEPIYFSGLWTVLDDIWGCYEDSTGEKINAGEIAELWLIEYQIESLEWTGDRYQMVVQPSDSGIQFVQFPRREAESSLSITVTTTDGTPLTAVSGDW</sequence>
<keyword evidence="1" id="KW-1133">Transmembrane helix</keyword>
<dbReference type="EMBL" id="JBHZOL010000071">
    <property type="protein sequence ID" value="MFE4106771.1"/>
    <property type="molecule type" value="Genomic_DNA"/>
</dbReference>
<protein>
    <submittedName>
        <fullName evidence="2">Uncharacterized protein</fullName>
    </submittedName>
</protein>
<proteinExistence type="predicted"/>
<reference evidence="2 3" key="1">
    <citation type="submission" date="2024-10" db="EMBL/GenBank/DDBJ databases">
        <authorList>
            <person name="Ratan Roy A."/>
            <person name="Morales Sandoval P.H."/>
            <person name="De Los Santos Villalobos S."/>
            <person name="Chakraborty S."/>
            <person name="Mukherjee J."/>
        </authorList>
    </citation>
    <scope>NUCLEOTIDE SEQUENCE [LARGE SCALE GENOMIC DNA]</scope>
    <source>
        <strain evidence="2 3">S1</strain>
    </source>
</reference>
<feature type="transmembrane region" description="Helical" evidence="1">
    <location>
        <begin position="20"/>
        <end position="42"/>
    </location>
</feature>
<organism evidence="2 3">
    <name type="scientific">Almyronema epifaneia S1</name>
    <dbReference type="NCBI Taxonomy" id="2991925"/>
    <lineage>
        <taxon>Bacteria</taxon>
        <taxon>Bacillati</taxon>
        <taxon>Cyanobacteriota</taxon>
        <taxon>Cyanophyceae</taxon>
        <taxon>Nodosilineales</taxon>
        <taxon>Nodosilineaceae</taxon>
        <taxon>Almyronema</taxon>
        <taxon>Almyronema epifaneia</taxon>
    </lineage>
</organism>
<evidence type="ECO:0000313" key="3">
    <source>
        <dbReference type="Proteomes" id="UP001600165"/>
    </source>
</evidence>
<keyword evidence="3" id="KW-1185">Reference proteome</keyword>
<comment type="caution">
    <text evidence="2">The sequence shown here is derived from an EMBL/GenBank/DDBJ whole genome shotgun (WGS) entry which is preliminary data.</text>
</comment>